<dbReference type="SUPFAM" id="SSF53098">
    <property type="entry name" value="Ribonuclease H-like"/>
    <property type="match status" value="1"/>
</dbReference>
<evidence type="ECO:0000259" key="4">
    <source>
        <dbReference type="SMART" id="SM00482"/>
    </source>
</evidence>
<evidence type="ECO:0000256" key="2">
    <source>
        <dbReference type="ARBA" id="ARBA00020311"/>
    </source>
</evidence>
<comment type="similarity">
    <text evidence="1">Belongs to the DNA polymerase type-A family.</text>
</comment>
<dbReference type="AlphaFoldDB" id="A0A0B3VLL1"/>
<dbReference type="Pfam" id="PF00476">
    <property type="entry name" value="DNA_pol_A"/>
    <property type="match status" value="1"/>
</dbReference>
<dbReference type="OrthoDB" id="4053at2"/>
<feature type="domain" description="3'-5' exonuclease" evidence="3">
    <location>
        <begin position="1"/>
        <end position="145"/>
    </location>
</feature>
<proteinExistence type="inferred from homology"/>
<accession>A0A0B3VLL1</accession>
<evidence type="ECO:0000313" key="5">
    <source>
        <dbReference type="EMBL" id="KHS57661.1"/>
    </source>
</evidence>
<dbReference type="InterPro" id="IPR012337">
    <property type="entry name" value="RNaseH-like_sf"/>
</dbReference>
<dbReference type="PRINTS" id="PR00868">
    <property type="entry name" value="DNAPOLI"/>
</dbReference>
<dbReference type="InterPro" id="IPR002298">
    <property type="entry name" value="DNA_polymerase_A"/>
</dbReference>
<dbReference type="GO" id="GO:0008408">
    <property type="term" value="F:3'-5' exonuclease activity"/>
    <property type="evidence" value="ECO:0007669"/>
    <property type="project" value="InterPro"/>
</dbReference>
<dbReference type="Proteomes" id="UP000031189">
    <property type="component" value="Unassembled WGS sequence"/>
</dbReference>
<keyword evidence="6" id="KW-1185">Reference proteome</keyword>
<dbReference type="EMBL" id="JWHR01000068">
    <property type="protein sequence ID" value="KHS57661.1"/>
    <property type="molecule type" value="Genomic_DNA"/>
</dbReference>
<dbReference type="Gene3D" id="1.20.1060.10">
    <property type="entry name" value="Taq DNA Polymerase, Chain T, domain 4"/>
    <property type="match status" value="1"/>
</dbReference>
<dbReference type="RefSeq" id="WP_039679280.1">
    <property type="nucleotide sequence ID" value="NZ_JWHR01000068.1"/>
</dbReference>
<gene>
    <name evidence="5" type="ORF">QX51_07520</name>
</gene>
<dbReference type="Pfam" id="PF01612">
    <property type="entry name" value="DNA_pol_A_exo1"/>
    <property type="match status" value="1"/>
</dbReference>
<dbReference type="InterPro" id="IPR001098">
    <property type="entry name" value="DNA-dir_DNA_pol_A_palm_dom"/>
</dbReference>
<dbReference type="GO" id="GO:0006261">
    <property type="term" value="P:DNA-templated DNA replication"/>
    <property type="evidence" value="ECO:0007669"/>
    <property type="project" value="InterPro"/>
</dbReference>
<evidence type="ECO:0000313" key="6">
    <source>
        <dbReference type="Proteomes" id="UP000031189"/>
    </source>
</evidence>
<comment type="caution">
    <text evidence="5">The sequence shown here is derived from an EMBL/GenBank/DDBJ whole genome shotgun (WGS) entry which is preliminary data.</text>
</comment>
<dbReference type="PANTHER" id="PTHR10133:SF62">
    <property type="entry name" value="DNA POLYMERASE THETA"/>
    <property type="match status" value="1"/>
</dbReference>
<protein>
    <recommendedName>
        <fullName evidence="2">DNA polymerase I</fullName>
    </recommendedName>
</protein>
<dbReference type="STRING" id="1577792.QX51_07520"/>
<dbReference type="InterPro" id="IPR002562">
    <property type="entry name" value="3'-5'_exonuclease_dom"/>
</dbReference>
<reference evidence="5 6" key="1">
    <citation type="submission" date="2014-12" db="EMBL/GenBank/DDBJ databases">
        <title>Draft genome sequence of Terrisporobacter sp. 08-306576, isolated from the blood culture of a bacteremia patient.</title>
        <authorList>
            <person name="Lund L.C."/>
            <person name="Sydenham T.V."/>
            <person name="Hogh S.V."/>
            <person name="Skov M.N."/>
            <person name="Kemp M."/>
            <person name="Justesen U.S."/>
        </authorList>
    </citation>
    <scope>NUCLEOTIDE SEQUENCE [LARGE SCALE GENOMIC DNA]</scope>
    <source>
        <strain evidence="5 6">08-306576</strain>
    </source>
</reference>
<sequence>MKYVAVDIETNHLNFRKGDIKLISIYSDGGYSDTYEDILVIKDILENDNIIKIFHNAIFDVVWLKHNGINVRNYVDTMLMAQILQYEDVSLKYLTKELFNVDLDKNLQSCENWQSEELTEAHKQYCLEDSKHTYYLYEVLMDEIVAEDLQDVFDREMDTIPAMVELKLNGIRLDMKGWANEVKNLESKANDVGKAFKDKIGDDNINLESPKQIIEAFQKNGIPIKSTADEVLAQFEDDYDEVKLLRKYRKLQKNISTFGYKISEYLDNYGVIRPDWKQIGAISGRMSCSKPALQGVPRVMKPYFKAREGKTFIIADYSQVELRVLAEVSKDRTMIEAFNNDKDLHSITASKVFNKPINEVNDLERRVGKSLNFGIIYGITENGIRNQIRKTTGEEISIQDASAYRLNFFEAYRDVYILQDILLRSQKIKSLGGRRWLNELKANQKLNYCIQGTGADILKESLIEFLRNRNEHWMLCAVVHDEIVIEVPECEVKEALDTLKFSMESGMGKFVKSVPCKVDINISKVWDK</sequence>
<dbReference type="SMART" id="SM00482">
    <property type="entry name" value="POLAc"/>
    <property type="match status" value="1"/>
</dbReference>
<evidence type="ECO:0000259" key="3">
    <source>
        <dbReference type="SMART" id="SM00474"/>
    </source>
</evidence>
<dbReference type="GO" id="GO:0003677">
    <property type="term" value="F:DNA binding"/>
    <property type="evidence" value="ECO:0007669"/>
    <property type="project" value="InterPro"/>
</dbReference>
<dbReference type="GO" id="GO:0003887">
    <property type="term" value="F:DNA-directed DNA polymerase activity"/>
    <property type="evidence" value="ECO:0007669"/>
    <property type="project" value="InterPro"/>
</dbReference>
<dbReference type="Gene3D" id="3.30.420.10">
    <property type="entry name" value="Ribonuclease H-like superfamily/Ribonuclease H"/>
    <property type="match status" value="1"/>
</dbReference>
<organism evidence="5 6">
    <name type="scientific">Terrisporobacter othiniensis</name>
    <dbReference type="NCBI Taxonomy" id="1577792"/>
    <lineage>
        <taxon>Bacteria</taxon>
        <taxon>Bacillati</taxon>
        <taxon>Bacillota</taxon>
        <taxon>Clostridia</taxon>
        <taxon>Peptostreptococcales</taxon>
        <taxon>Peptostreptococcaceae</taxon>
        <taxon>Terrisporobacter</taxon>
    </lineage>
</organism>
<dbReference type="InterPro" id="IPR043502">
    <property type="entry name" value="DNA/RNA_pol_sf"/>
</dbReference>
<name>A0A0B3VLL1_9FIRM</name>
<dbReference type="SMART" id="SM00474">
    <property type="entry name" value="35EXOc"/>
    <property type="match status" value="1"/>
</dbReference>
<dbReference type="GO" id="GO:0006302">
    <property type="term" value="P:double-strand break repair"/>
    <property type="evidence" value="ECO:0007669"/>
    <property type="project" value="TreeGrafter"/>
</dbReference>
<dbReference type="InterPro" id="IPR036397">
    <property type="entry name" value="RNaseH_sf"/>
</dbReference>
<dbReference type="PANTHER" id="PTHR10133">
    <property type="entry name" value="DNA POLYMERASE I"/>
    <property type="match status" value="1"/>
</dbReference>
<dbReference type="SUPFAM" id="SSF56672">
    <property type="entry name" value="DNA/RNA polymerases"/>
    <property type="match status" value="1"/>
</dbReference>
<dbReference type="Gene3D" id="1.10.150.20">
    <property type="entry name" value="5' to 3' exonuclease, C-terminal subdomain"/>
    <property type="match status" value="1"/>
</dbReference>
<evidence type="ECO:0000256" key="1">
    <source>
        <dbReference type="ARBA" id="ARBA00007705"/>
    </source>
</evidence>
<dbReference type="Gene3D" id="3.30.70.370">
    <property type="match status" value="1"/>
</dbReference>
<feature type="domain" description="DNA-directed DNA polymerase family A palm" evidence="4">
    <location>
        <begin position="297"/>
        <end position="491"/>
    </location>
</feature>